<protein>
    <submittedName>
        <fullName evidence="1">Uncharacterized protein</fullName>
    </submittedName>
</protein>
<sequence>MASYRVSGVSQAGRRWRRSTGRQNLHAHSKDLLTKTTTIMSLKIPSLATPVWENDRTTWAAIPLNQGDLEGFILVEHRRHRTTGVPVLLTPTSETQRVQQQNPLRLSAEVNTVACGTIIRHRFTARGGLLLEVAEVASVNKLLQVRTLGNIPIQVAIPSAHLQNFGMIRGVPLWHTGTELAEFLQPEGVIAARRRYRRRGKPGGAAKASLRVILTFRSNTERPSKVNLGFTRHDDCKGEAPVKCANCSGEHPADYSNCKVHLAALKKTKTFVRGPPPIRDDPPSQEFYPPLPPRDQANPTPPQQQLRMRKNKTKHTSSNKLLASQNTPPMSHRLPHRR</sequence>
<dbReference type="EMBL" id="JABSTQ010009843">
    <property type="protein sequence ID" value="KAG0425458.1"/>
    <property type="molecule type" value="Genomic_DNA"/>
</dbReference>
<evidence type="ECO:0000313" key="2">
    <source>
        <dbReference type="Proteomes" id="UP000805193"/>
    </source>
</evidence>
<evidence type="ECO:0000313" key="1">
    <source>
        <dbReference type="EMBL" id="KAG0425458.1"/>
    </source>
</evidence>
<keyword evidence="2" id="KW-1185">Reference proteome</keyword>
<proteinExistence type="predicted"/>
<comment type="caution">
    <text evidence="1">The sequence shown here is derived from an EMBL/GenBank/DDBJ whole genome shotgun (WGS) entry which is preliminary data.</text>
</comment>
<gene>
    <name evidence="1" type="ORF">HPB47_027371</name>
</gene>
<organism evidence="1 2">
    <name type="scientific">Ixodes persulcatus</name>
    <name type="common">Taiga tick</name>
    <dbReference type="NCBI Taxonomy" id="34615"/>
    <lineage>
        <taxon>Eukaryota</taxon>
        <taxon>Metazoa</taxon>
        <taxon>Ecdysozoa</taxon>
        <taxon>Arthropoda</taxon>
        <taxon>Chelicerata</taxon>
        <taxon>Arachnida</taxon>
        <taxon>Acari</taxon>
        <taxon>Parasitiformes</taxon>
        <taxon>Ixodida</taxon>
        <taxon>Ixodoidea</taxon>
        <taxon>Ixodidae</taxon>
        <taxon>Ixodinae</taxon>
        <taxon>Ixodes</taxon>
    </lineage>
</organism>
<name>A0AC60PVZ9_IXOPE</name>
<accession>A0AC60PVZ9</accession>
<reference evidence="1 2" key="1">
    <citation type="journal article" date="2020" name="Cell">
        <title>Large-Scale Comparative Analyses of Tick Genomes Elucidate Their Genetic Diversity and Vector Capacities.</title>
        <authorList>
            <consortium name="Tick Genome and Microbiome Consortium (TIGMIC)"/>
            <person name="Jia N."/>
            <person name="Wang J."/>
            <person name="Shi W."/>
            <person name="Du L."/>
            <person name="Sun Y."/>
            <person name="Zhan W."/>
            <person name="Jiang J.F."/>
            <person name="Wang Q."/>
            <person name="Zhang B."/>
            <person name="Ji P."/>
            <person name="Bell-Sakyi L."/>
            <person name="Cui X.M."/>
            <person name="Yuan T.T."/>
            <person name="Jiang B.G."/>
            <person name="Yang W.F."/>
            <person name="Lam T.T."/>
            <person name="Chang Q.C."/>
            <person name="Ding S.J."/>
            <person name="Wang X.J."/>
            <person name="Zhu J.G."/>
            <person name="Ruan X.D."/>
            <person name="Zhao L."/>
            <person name="Wei J.T."/>
            <person name="Ye R.Z."/>
            <person name="Que T.C."/>
            <person name="Du C.H."/>
            <person name="Zhou Y.H."/>
            <person name="Cheng J.X."/>
            <person name="Dai P.F."/>
            <person name="Guo W.B."/>
            <person name="Han X.H."/>
            <person name="Huang E.J."/>
            <person name="Li L.F."/>
            <person name="Wei W."/>
            <person name="Gao Y.C."/>
            <person name="Liu J.Z."/>
            <person name="Shao H.Z."/>
            <person name="Wang X."/>
            <person name="Wang C.C."/>
            <person name="Yang T.C."/>
            <person name="Huo Q.B."/>
            <person name="Li W."/>
            <person name="Chen H.Y."/>
            <person name="Chen S.E."/>
            <person name="Zhou L.G."/>
            <person name="Ni X.B."/>
            <person name="Tian J.H."/>
            <person name="Sheng Y."/>
            <person name="Liu T."/>
            <person name="Pan Y.S."/>
            <person name="Xia L.Y."/>
            <person name="Li J."/>
            <person name="Zhao F."/>
            <person name="Cao W.C."/>
        </authorList>
    </citation>
    <scope>NUCLEOTIDE SEQUENCE [LARGE SCALE GENOMIC DNA]</scope>
    <source>
        <strain evidence="1">Iper-2018</strain>
    </source>
</reference>
<dbReference type="Proteomes" id="UP000805193">
    <property type="component" value="Unassembled WGS sequence"/>
</dbReference>